<evidence type="ECO:0000313" key="2">
    <source>
        <dbReference type="EMBL" id="KAJ7716706.1"/>
    </source>
</evidence>
<dbReference type="PANTHER" id="PTHR33096">
    <property type="entry name" value="CXC2 DOMAIN-CONTAINING PROTEIN"/>
    <property type="match status" value="1"/>
</dbReference>
<organism evidence="2 3">
    <name type="scientific">Mycena metata</name>
    <dbReference type="NCBI Taxonomy" id="1033252"/>
    <lineage>
        <taxon>Eukaryota</taxon>
        <taxon>Fungi</taxon>
        <taxon>Dikarya</taxon>
        <taxon>Basidiomycota</taxon>
        <taxon>Agaricomycotina</taxon>
        <taxon>Agaricomycetes</taxon>
        <taxon>Agaricomycetidae</taxon>
        <taxon>Agaricales</taxon>
        <taxon>Marasmiineae</taxon>
        <taxon>Mycenaceae</taxon>
        <taxon>Mycena</taxon>
    </lineage>
</organism>
<dbReference type="Proteomes" id="UP001215598">
    <property type="component" value="Unassembled WGS sequence"/>
</dbReference>
<accession>A0AAD7HBS3</accession>
<gene>
    <name evidence="2" type="ORF">B0H16DRAFT_1338682</name>
</gene>
<name>A0AAD7HBS3_9AGAR</name>
<proteinExistence type="predicted"/>
<dbReference type="InterPro" id="IPR040521">
    <property type="entry name" value="KDZ"/>
</dbReference>
<reference evidence="2" key="1">
    <citation type="submission" date="2023-03" db="EMBL/GenBank/DDBJ databases">
        <title>Massive genome expansion in bonnet fungi (Mycena s.s.) driven by repeated elements and novel gene families across ecological guilds.</title>
        <authorList>
            <consortium name="Lawrence Berkeley National Laboratory"/>
            <person name="Harder C.B."/>
            <person name="Miyauchi S."/>
            <person name="Viragh M."/>
            <person name="Kuo A."/>
            <person name="Thoen E."/>
            <person name="Andreopoulos B."/>
            <person name="Lu D."/>
            <person name="Skrede I."/>
            <person name="Drula E."/>
            <person name="Henrissat B."/>
            <person name="Morin E."/>
            <person name="Kohler A."/>
            <person name="Barry K."/>
            <person name="LaButti K."/>
            <person name="Morin E."/>
            <person name="Salamov A."/>
            <person name="Lipzen A."/>
            <person name="Mereny Z."/>
            <person name="Hegedus B."/>
            <person name="Baldrian P."/>
            <person name="Stursova M."/>
            <person name="Weitz H."/>
            <person name="Taylor A."/>
            <person name="Grigoriev I.V."/>
            <person name="Nagy L.G."/>
            <person name="Martin F."/>
            <person name="Kauserud H."/>
        </authorList>
    </citation>
    <scope>NUCLEOTIDE SEQUENCE</scope>
    <source>
        <strain evidence="2">CBHHK182m</strain>
    </source>
</reference>
<sequence>MRYTDKFTSSALVSQGFFPCAPWNPSLAFSTRLLELFHVAHLRTPQLSIQAWMKTIADLHGAPFKPYHAQQFSIAYDVFSESLENVDTRVMHALGWDGPDWRLTNCCSGCMYKLEGEEELEFSMLVTMDGNDSLKRVLRKEAQDFDEDGNLIPGEYKERFDPRTAPLGRTTSYPGRRSTFDAPPQPAPTRPAPEAVAGAASGCEERWKNLADDSSKRTWAIYDETGVFVCLCRHGFILLVADMVRSGELSKYALSVCNELIKAFPAGLGNGYDIGCGSSSTIWNSPLGAKALLAKFRLLVGAFHGHAHNRLCQLLYLATYVFGLGLEDLEGCERFFSRSNALATSVQYASIFHRKQTLAFFKHFEAHETYANLSKFLVNNYWQALDILAGEPMFLSAMQLAGITDLNEFPKRLDQEFTFLKSLMGDSEEDTLQMEYYQRLVNFTNRRWVSLCCLLLCVELILKLELVKKESSKSSRTVIRHAQENYDKAYAEVQESEIKMGVVDRWEDTSPEWAEAAHLVSTKRYRLAVLKLERLVVQRMFELTKMNLSQTGYKLRKHIAKALQVRSQAIRNALKSYNTAAKSMVPPARQLRWDEVIEYAFLSDFDLLRKLAELSEVRPWASPTARVLLDKYFKIQRAQEEIQWCNIEIRRVITSIRDEKIFLMAKEDEVRQSNPGLAWCIQRYRFRRERYNLTHMQRFQDLAKKAGERFTGTLEPGVRLSKVVPTSPMEGVLDPSREAAEREAQEIARQMEESGDRDEELEIDDDLGERIEEEQLDTIYLASEDT</sequence>
<keyword evidence="3" id="KW-1185">Reference proteome</keyword>
<evidence type="ECO:0000256" key="1">
    <source>
        <dbReference type="SAM" id="MobiDB-lite"/>
    </source>
</evidence>
<dbReference type="PANTHER" id="PTHR33096:SF1">
    <property type="entry name" value="CXC1-LIKE CYSTEINE CLUSTER ASSOCIATED WITH KDZ TRANSPOSASES DOMAIN-CONTAINING PROTEIN"/>
    <property type="match status" value="1"/>
</dbReference>
<protein>
    <recommendedName>
        <fullName evidence="4">CxC2-like cysteine cluster KDZ transposase-associated domain-containing protein</fullName>
    </recommendedName>
</protein>
<dbReference type="AlphaFoldDB" id="A0AAD7HBS3"/>
<evidence type="ECO:0000313" key="3">
    <source>
        <dbReference type="Proteomes" id="UP001215598"/>
    </source>
</evidence>
<feature type="region of interest" description="Disordered" evidence="1">
    <location>
        <begin position="727"/>
        <end position="786"/>
    </location>
</feature>
<dbReference type="Pfam" id="PF18758">
    <property type="entry name" value="KDZ"/>
    <property type="match status" value="1"/>
</dbReference>
<comment type="caution">
    <text evidence="2">The sequence shown here is derived from an EMBL/GenBank/DDBJ whole genome shotgun (WGS) entry which is preliminary data.</text>
</comment>
<evidence type="ECO:0008006" key="4">
    <source>
        <dbReference type="Google" id="ProtNLM"/>
    </source>
</evidence>
<feature type="compositionally biased region" description="Acidic residues" evidence="1">
    <location>
        <begin position="755"/>
        <end position="776"/>
    </location>
</feature>
<feature type="region of interest" description="Disordered" evidence="1">
    <location>
        <begin position="163"/>
        <end position="195"/>
    </location>
</feature>
<dbReference type="EMBL" id="JARKIB010000287">
    <property type="protein sequence ID" value="KAJ7716706.1"/>
    <property type="molecule type" value="Genomic_DNA"/>
</dbReference>
<feature type="compositionally biased region" description="Basic and acidic residues" evidence="1">
    <location>
        <begin position="735"/>
        <end position="754"/>
    </location>
</feature>